<dbReference type="EMBL" id="DF144705">
    <property type="protein sequence ID" value="GAA57380.1"/>
    <property type="molecule type" value="Genomic_DNA"/>
</dbReference>
<reference key="2">
    <citation type="submission" date="2011-10" db="EMBL/GenBank/DDBJ databases">
        <title>The genome and transcriptome sequence of Clonorchis sinensis provide insights into the carcinogenic liver fluke.</title>
        <authorList>
            <person name="Wang X."/>
            <person name="Huang Y."/>
            <person name="Chen W."/>
            <person name="Liu H."/>
            <person name="Guo L."/>
            <person name="Chen Y."/>
            <person name="Luo F."/>
            <person name="Zhou W."/>
            <person name="Sun J."/>
            <person name="Mao Q."/>
            <person name="Liang P."/>
            <person name="Zhou C."/>
            <person name="Tian Y."/>
            <person name="Men J."/>
            <person name="Lv X."/>
            <person name="Huang L."/>
            <person name="Zhou J."/>
            <person name="Hu Y."/>
            <person name="Li R."/>
            <person name="Zhang F."/>
            <person name="Lei H."/>
            <person name="Li X."/>
            <person name="Hu X."/>
            <person name="Liang C."/>
            <person name="Xu J."/>
            <person name="Wu Z."/>
            <person name="Yu X."/>
        </authorList>
    </citation>
    <scope>NUCLEOTIDE SEQUENCE</scope>
    <source>
        <strain>Henan</strain>
    </source>
</reference>
<gene>
    <name evidence="2" type="ORF">CLF_112637</name>
</gene>
<evidence type="ECO:0000313" key="2">
    <source>
        <dbReference type="EMBL" id="GAA57380.1"/>
    </source>
</evidence>
<feature type="compositionally biased region" description="Acidic residues" evidence="1">
    <location>
        <begin position="541"/>
        <end position="555"/>
    </location>
</feature>
<proteinExistence type="predicted"/>
<organism evidence="2 3">
    <name type="scientific">Clonorchis sinensis</name>
    <name type="common">Chinese liver fluke</name>
    <dbReference type="NCBI Taxonomy" id="79923"/>
    <lineage>
        <taxon>Eukaryota</taxon>
        <taxon>Metazoa</taxon>
        <taxon>Spiralia</taxon>
        <taxon>Lophotrochozoa</taxon>
        <taxon>Platyhelminthes</taxon>
        <taxon>Trematoda</taxon>
        <taxon>Digenea</taxon>
        <taxon>Opisthorchiida</taxon>
        <taxon>Opisthorchiata</taxon>
        <taxon>Opisthorchiidae</taxon>
        <taxon>Clonorchis</taxon>
    </lineage>
</organism>
<reference evidence="2" key="1">
    <citation type="journal article" date="2011" name="Genome Biol.">
        <title>The draft genome of the carcinogenic human liver fluke Clonorchis sinensis.</title>
        <authorList>
            <person name="Wang X."/>
            <person name="Chen W."/>
            <person name="Huang Y."/>
            <person name="Sun J."/>
            <person name="Men J."/>
            <person name="Liu H."/>
            <person name="Luo F."/>
            <person name="Guo L."/>
            <person name="Lv X."/>
            <person name="Deng C."/>
            <person name="Zhou C."/>
            <person name="Fan Y."/>
            <person name="Li X."/>
            <person name="Huang L."/>
            <person name="Hu Y."/>
            <person name="Liang C."/>
            <person name="Hu X."/>
            <person name="Xu J."/>
            <person name="Yu X."/>
        </authorList>
    </citation>
    <scope>NUCLEOTIDE SEQUENCE [LARGE SCALE GENOMIC DNA]</scope>
    <source>
        <strain evidence="2">Henan</strain>
    </source>
</reference>
<accession>G7YWQ0</accession>
<protein>
    <submittedName>
        <fullName evidence="2">Uncharacterized protein</fullName>
    </submittedName>
</protein>
<feature type="compositionally biased region" description="Basic and acidic residues" evidence="1">
    <location>
        <begin position="572"/>
        <end position="584"/>
    </location>
</feature>
<evidence type="ECO:0000256" key="1">
    <source>
        <dbReference type="SAM" id="MobiDB-lite"/>
    </source>
</evidence>
<dbReference type="AlphaFoldDB" id="G7YWQ0"/>
<name>G7YWQ0_CLOSI</name>
<sequence>MKQVSINGFSHSENVNTILLLLQKHEIRYSKSSQKLHSSTSLTLQILYQSEHSYSKTVDLTDNRDPVSQDCMLSAVQDQVKVTWVVTSERGLNELQRVRLRFDWIEVNSVFVFEDRGKEIRCSITGNYGLVRSSCRCKRAADGVANDDMALWSRCCRRSSPKGCISGSSLGPPKLGRIYTFQSTVVYKTPAFRFVFDCRRKFMIVRTNDIPVYLHLHPGSGLSVLNERTWKRIAAEMADVPISPVELIHKGTVDPYIVRTYHRTSSGRRIKERTPVNRVKREFENHVLLKLWVVCEYGVALERDGLRRFGQRHPTRPESCLPLSSRCFTSRHNWTKHKQSAVKRLNVSKTKSSNERNSNVQEAQDKHLWNITYDNIFRNQTRVLIVVWTTSPDWPHKWVCLLELNVADPAPHRIAQTRSLDGICNSQVDQHRENKADVVIQFSLLARMITPFAHTREHSQFESVVPLWSIIIKEYLLISNGASLVTLSVIWCNCLLAFIQTDSASHVGFSISAIGRDICGIFHIRLHLTNHPVKTAREEPNEVEYDYAGEDEDLDEQAKREEGEDAEDDQDLQNRKEEELHNFEEIEGQEEAEEENEACEEGGDEEREEDSEEYEERGKGGNEIGVL</sequence>
<feature type="non-terminal residue" evidence="2">
    <location>
        <position position="627"/>
    </location>
</feature>
<feature type="region of interest" description="Disordered" evidence="1">
    <location>
        <begin position="535"/>
        <end position="627"/>
    </location>
</feature>
<keyword evidence="3" id="KW-1185">Reference proteome</keyword>
<dbReference type="Proteomes" id="UP000008909">
    <property type="component" value="Unassembled WGS sequence"/>
</dbReference>
<feature type="compositionally biased region" description="Acidic residues" evidence="1">
    <location>
        <begin position="585"/>
        <end position="615"/>
    </location>
</feature>
<evidence type="ECO:0000313" key="3">
    <source>
        <dbReference type="Proteomes" id="UP000008909"/>
    </source>
</evidence>